<accession>X1J6C8</accession>
<evidence type="ECO:0000259" key="1">
    <source>
        <dbReference type="Pfam" id="PF07687"/>
    </source>
</evidence>
<evidence type="ECO:0000313" key="2">
    <source>
        <dbReference type="EMBL" id="GAH77070.1"/>
    </source>
</evidence>
<proteinExistence type="predicted"/>
<gene>
    <name evidence="2" type="ORF">S03H2_64158</name>
</gene>
<dbReference type="InterPro" id="IPR011650">
    <property type="entry name" value="Peptidase_M20_dimer"/>
</dbReference>
<reference evidence="2" key="1">
    <citation type="journal article" date="2014" name="Front. Microbiol.">
        <title>High frequency of phylogenetically diverse reductive dehalogenase-homologous genes in deep subseafloor sedimentary metagenomes.</title>
        <authorList>
            <person name="Kawai M."/>
            <person name="Futagami T."/>
            <person name="Toyoda A."/>
            <person name="Takaki Y."/>
            <person name="Nishi S."/>
            <person name="Hori S."/>
            <person name="Arai W."/>
            <person name="Tsubouchi T."/>
            <person name="Morono Y."/>
            <person name="Uchiyama I."/>
            <person name="Ito T."/>
            <person name="Fujiyama A."/>
            <person name="Inagaki F."/>
            <person name="Takami H."/>
        </authorList>
    </citation>
    <scope>NUCLEOTIDE SEQUENCE</scope>
    <source>
        <strain evidence="2">Expedition CK06-06</strain>
    </source>
</reference>
<dbReference type="SUPFAM" id="SSF55031">
    <property type="entry name" value="Bacterial exopeptidase dimerisation domain"/>
    <property type="match status" value="1"/>
</dbReference>
<comment type="caution">
    <text evidence="2">The sequence shown here is derived from an EMBL/GenBank/DDBJ whole genome shotgun (WGS) entry which is preliminary data.</text>
</comment>
<dbReference type="EMBL" id="BARU01041646">
    <property type="protein sequence ID" value="GAH77070.1"/>
    <property type="molecule type" value="Genomic_DNA"/>
</dbReference>
<dbReference type="Gene3D" id="3.30.70.360">
    <property type="match status" value="1"/>
</dbReference>
<organism evidence="2">
    <name type="scientific">marine sediment metagenome</name>
    <dbReference type="NCBI Taxonomy" id="412755"/>
    <lineage>
        <taxon>unclassified sequences</taxon>
        <taxon>metagenomes</taxon>
        <taxon>ecological metagenomes</taxon>
    </lineage>
</organism>
<dbReference type="Pfam" id="PF07687">
    <property type="entry name" value="M20_dimer"/>
    <property type="match status" value="1"/>
</dbReference>
<name>X1J6C8_9ZZZZ</name>
<protein>
    <recommendedName>
        <fullName evidence="1">Peptidase M20 dimerisation domain-containing protein</fullName>
    </recommendedName>
</protein>
<dbReference type="InterPro" id="IPR036264">
    <property type="entry name" value="Bact_exopeptidase_dim_dom"/>
</dbReference>
<dbReference type="AlphaFoldDB" id="X1J6C8"/>
<feature type="non-terminal residue" evidence="2">
    <location>
        <position position="1"/>
    </location>
</feature>
<feature type="domain" description="Peptidase M20 dimerisation" evidence="1">
    <location>
        <begin position="69"/>
        <end position="153"/>
    </location>
</feature>
<sequence>NEEIGGLLGTEYLVKDEIVKGDACLLGDVCCDYPIAYLGGTMQISFIIKGIRRNAQAYPDLPPPNRNNYSGINAIKKMVKIMNFLMNLQEEFKQMETKYPIPPDLPSKIGSVNFTKVNGGTSVSATPDNCILQCLINVIPEMDLEGIKTRILNFVWDGCDWEYDEIFHQVLKNHENEMRDVLQIPLDKNLTISDMKKYLLTHKLSNLDKSPLIRSEKVL</sequence>
<feature type="non-terminal residue" evidence="2">
    <location>
        <position position="219"/>
    </location>
</feature>